<dbReference type="PANTHER" id="PTHR34614:SF2">
    <property type="entry name" value="TRANSPOSASE IS4-LIKE DOMAIN-CONTAINING PROTEIN"/>
    <property type="match status" value="1"/>
</dbReference>
<dbReference type="Proteomes" id="UP000230611">
    <property type="component" value="Unassembled WGS sequence"/>
</dbReference>
<proteinExistence type="predicted"/>
<dbReference type="NCBIfam" id="NF033559">
    <property type="entry name" value="transpos_IS1634"/>
    <property type="match status" value="1"/>
</dbReference>
<evidence type="ECO:0000313" key="4">
    <source>
        <dbReference type="Proteomes" id="UP000230611"/>
    </source>
</evidence>
<feature type="non-terminal residue" evidence="3">
    <location>
        <position position="458"/>
    </location>
</feature>
<reference evidence="4" key="1">
    <citation type="submission" date="2017-09" db="EMBL/GenBank/DDBJ databases">
        <title>Depth-based differentiation of microbial function through sediment-hosted aquifers and enrichment of novel symbionts in the deep terrestrial subsurface.</title>
        <authorList>
            <person name="Probst A.J."/>
            <person name="Ladd B."/>
            <person name="Jarett J.K."/>
            <person name="Geller-Mcgrath D.E."/>
            <person name="Sieber C.M.K."/>
            <person name="Emerson J.B."/>
            <person name="Anantharaman K."/>
            <person name="Thomas B.C."/>
            <person name="Malmstrom R."/>
            <person name="Stieglmeier M."/>
            <person name="Klingl A."/>
            <person name="Woyke T."/>
            <person name="Ryan C.M."/>
            <person name="Banfield J.F."/>
        </authorList>
    </citation>
    <scope>NUCLEOTIDE SEQUENCE [LARGE SCALE GENOMIC DNA]</scope>
</reference>
<gene>
    <name evidence="3" type="ORF">CO116_02550</name>
</gene>
<dbReference type="PANTHER" id="PTHR34614">
    <property type="match status" value="1"/>
</dbReference>
<evidence type="ECO:0000313" key="3">
    <source>
        <dbReference type="EMBL" id="PJB16144.1"/>
    </source>
</evidence>
<dbReference type="InterPro" id="IPR025457">
    <property type="entry name" value="DUF4277"/>
</dbReference>
<keyword evidence="1" id="KW-0175">Coiled coil</keyword>
<evidence type="ECO:0000256" key="1">
    <source>
        <dbReference type="SAM" id="Coils"/>
    </source>
</evidence>
<comment type="caution">
    <text evidence="3">The sequence shown here is derived from an EMBL/GenBank/DDBJ whole genome shotgun (WGS) entry which is preliminary data.</text>
</comment>
<name>A0A2M8AFB2_9BACT</name>
<dbReference type="Pfam" id="PF14104">
    <property type="entry name" value="DUF4277"/>
    <property type="match status" value="1"/>
</dbReference>
<dbReference type="EMBL" id="PFUO01000113">
    <property type="protein sequence ID" value="PJB16144.1"/>
    <property type="molecule type" value="Genomic_DNA"/>
</dbReference>
<evidence type="ECO:0000259" key="2">
    <source>
        <dbReference type="Pfam" id="PF14104"/>
    </source>
</evidence>
<protein>
    <recommendedName>
        <fullName evidence="2">DUF4277 domain-containing protein</fullName>
    </recommendedName>
</protein>
<dbReference type="InterPro" id="IPR047654">
    <property type="entry name" value="IS1634_transpos"/>
</dbReference>
<sequence>MGRKRVLKSLRIDALPLLNKYIENCRFADVIDQFVPSAAGMKIAPTDIILFLLRNIMLSRFPLYKLSEWSRNYIPQLLGLSEEVLSFLNDDRIGRSLDQLFCADRATLSTMIALEVIQKYQIQMKSCHNDSTTVSFSGQYNKNQKFEKAAVKLKKGFNKDHRPDLKQLVFNLVVSGDGAVPIHFKLYDGNTTDDTTHRLTWDKLRALIGHSDFVYVADSKLCTKDNMKHIANGQGKFITVLPRTRKESQEFLKWVEDNPVQGQALWYKSHFPVKGQAKNHYRGFESSHFVSYEGYRIIWIRSSQKQKLDAEKRKLKIKEVEFQLNELRQKLNTYSLKKKKVIQTCIKTILKKYKSEDFFNYEIKSYRNYSRKQLSRGRPGPKTRYRVTFKTHYRLQWSLRKENIKKKANADGFFPLITNIKKKELDMKRILKYYKYQPYLEKRHSYLKSVLEVAPVYL</sequence>
<feature type="coiled-coil region" evidence="1">
    <location>
        <begin position="310"/>
        <end position="344"/>
    </location>
</feature>
<feature type="domain" description="DUF4277" evidence="2">
    <location>
        <begin position="9"/>
        <end position="113"/>
    </location>
</feature>
<dbReference type="AlphaFoldDB" id="A0A2M8AFB2"/>
<organism evidence="3 4">
    <name type="scientific">Candidatus Falkowbacteria bacterium CG_4_9_14_3_um_filter_38_19</name>
    <dbReference type="NCBI Taxonomy" id="1974559"/>
    <lineage>
        <taxon>Bacteria</taxon>
        <taxon>Candidatus Falkowiibacteriota</taxon>
    </lineage>
</organism>
<accession>A0A2M8AFB2</accession>